<dbReference type="SUPFAM" id="SSF56935">
    <property type="entry name" value="Porins"/>
    <property type="match status" value="1"/>
</dbReference>
<dbReference type="STRING" id="391595.RLO149_c011080"/>
<evidence type="ECO:0000256" key="2">
    <source>
        <dbReference type="ARBA" id="ARBA00023136"/>
    </source>
</evidence>
<accession>F7ZBS3</accession>
<evidence type="ECO:0000256" key="1">
    <source>
        <dbReference type="ARBA" id="ARBA00004370"/>
    </source>
</evidence>
<dbReference type="InterPro" id="IPR000184">
    <property type="entry name" value="Bac_surfAg_D15"/>
</dbReference>
<dbReference type="RefSeq" id="WP_013961053.1">
    <property type="nucleotide sequence ID" value="NC_015730.1"/>
</dbReference>
<feature type="signal peptide" evidence="3">
    <location>
        <begin position="1"/>
        <end position="25"/>
    </location>
</feature>
<dbReference type="AlphaFoldDB" id="F7ZBS3"/>
<feature type="domain" description="Bacterial surface antigen (D15)" evidence="4">
    <location>
        <begin position="150"/>
        <end position="376"/>
    </location>
</feature>
<dbReference type="Gene3D" id="2.40.160.50">
    <property type="entry name" value="membrane protein fhac: a member of the omp85/tpsb transporter family"/>
    <property type="match status" value="1"/>
</dbReference>
<evidence type="ECO:0000259" key="4">
    <source>
        <dbReference type="Pfam" id="PF01103"/>
    </source>
</evidence>
<name>F7ZBS3_ROSLO</name>
<evidence type="ECO:0000313" key="5">
    <source>
        <dbReference type="EMBL" id="AEI93115.1"/>
    </source>
</evidence>
<dbReference type="Pfam" id="PF01103">
    <property type="entry name" value="Omp85"/>
    <property type="match status" value="1"/>
</dbReference>
<gene>
    <name evidence="5" type="ordered locus">RLO149_c011080</name>
</gene>
<keyword evidence="3" id="KW-0732">Signal</keyword>
<evidence type="ECO:0000313" key="6">
    <source>
        <dbReference type="Proteomes" id="UP000001353"/>
    </source>
</evidence>
<sequence>MKQAKYQSKITTFSTVFAILTSVSADSLLANPDIVDSGLSPVQSTKENADYGFRNGSALVVPIPFSNPAIGAGLSLGAGYLFQLSPDADTSFVGLGIMGSDNGSQAHGLATNLSFGSGWSLNLALAEADIKYDLFFGSLKLPIKQDGELFNGGLSYAVSKTNTFGVNLRYLDTSIGLNTDGTSIPAELLPDLQLELGSLGVSYEWDLRDDGDYPTNGSRLSAAVNRGFSLSSESRAYNYASLNLDTYHTVGEEKVVAGRLSTCAASSDAPFFDKCSIGFTDGLRGFNPTQFYDTRLVSAQAEYRQRLGKRFGFVAFGGIGWTGSEFGSLTENGDRIAGGVGLRYRVSQKFPVDFSVDVSTNNDSEEFLYIFVGQRF</sequence>
<feature type="chain" id="PRO_5003366609" description="Bacterial surface antigen (D15) domain-containing protein" evidence="3">
    <location>
        <begin position="26"/>
        <end position="376"/>
    </location>
</feature>
<organism evidence="5 6">
    <name type="scientific">Roseobacter litoralis (strain ATCC 49566 / DSM 6996 / JCM 21268 / NBRC 15278 / OCh 149)</name>
    <dbReference type="NCBI Taxonomy" id="391595"/>
    <lineage>
        <taxon>Bacteria</taxon>
        <taxon>Pseudomonadati</taxon>
        <taxon>Pseudomonadota</taxon>
        <taxon>Alphaproteobacteria</taxon>
        <taxon>Rhodobacterales</taxon>
        <taxon>Roseobacteraceae</taxon>
        <taxon>Roseobacter</taxon>
    </lineage>
</organism>
<dbReference type="HOGENOM" id="CLU_046092_2_0_5"/>
<keyword evidence="2" id="KW-0472">Membrane</keyword>
<dbReference type="KEGG" id="rli:RLO149_c011080"/>
<keyword evidence="6" id="KW-1185">Reference proteome</keyword>
<dbReference type="eggNOG" id="COG0729">
    <property type="taxonomic scope" value="Bacteria"/>
</dbReference>
<dbReference type="GO" id="GO:0019867">
    <property type="term" value="C:outer membrane"/>
    <property type="evidence" value="ECO:0007669"/>
    <property type="project" value="InterPro"/>
</dbReference>
<reference evidence="5 6" key="1">
    <citation type="journal article" date="2011" name="BMC Genomics">
        <title>Comparative genome analysis and genome-guided physiological analysis of Roseobacter litoralis.</title>
        <authorList>
            <person name="Kalhoefer D."/>
            <person name="Thole S."/>
            <person name="Voget S."/>
            <person name="Lehmann R."/>
            <person name="Liesegang H."/>
            <person name="Wollher A."/>
            <person name="Daniel R."/>
            <person name="Simon M."/>
            <person name="Brinkhoff T."/>
        </authorList>
    </citation>
    <scope>NUCLEOTIDE SEQUENCE [LARGE SCALE GENOMIC DNA]</scope>
    <source>
        <strain evidence="6">ATCC 49566 / DSM 6996 / JCM 21268 / NBRC 15278 / OCh 149</strain>
    </source>
</reference>
<dbReference type="Proteomes" id="UP000001353">
    <property type="component" value="Chromosome"/>
</dbReference>
<dbReference type="EMBL" id="CP002623">
    <property type="protein sequence ID" value="AEI93115.1"/>
    <property type="molecule type" value="Genomic_DNA"/>
</dbReference>
<proteinExistence type="predicted"/>
<protein>
    <recommendedName>
        <fullName evidence="4">Bacterial surface antigen (D15) domain-containing protein</fullName>
    </recommendedName>
</protein>
<evidence type="ECO:0000256" key="3">
    <source>
        <dbReference type="SAM" id="SignalP"/>
    </source>
</evidence>
<comment type="subcellular location">
    <subcellularLocation>
        <location evidence="1">Membrane</location>
    </subcellularLocation>
</comment>